<dbReference type="Proteomes" id="UP000011185">
    <property type="component" value="Unassembled WGS sequence"/>
</dbReference>
<name>L7JX52_TRAHO</name>
<proteinExistence type="predicted"/>
<accession>L7JX52</accession>
<protein>
    <submittedName>
        <fullName evidence="1">Uncharacterized protein</fullName>
    </submittedName>
</protein>
<evidence type="ECO:0000313" key="2">
    <source>
        <dbReference type="Proteomes" id="UP000011185"/>
    </source>
</evidence>
<sequence length="69" mass="7866">VFSIITYNYDLQKALDILSKSMSLAQLSIDGKYESLYVLSIFKCISRMLVVNEGYLLILNMLSPVNENE</sequence>
<dbReference type="HOGENOM" id="CLU_2783032_0_0_1"/>
<keyword evidence="2" id="KW-1185">Reference proteome</keyword>
<dbReference type="VEuPathDB" id="MicrosporidiaDB:THOM_1149"/>
<reference evidence="1 2" key="1">
    <citation type="journal article" date="2012" name="PLoS Pathog.">
        <title>The genome of the obligate intracellular parasite Trachipleistophora hominis: new insights into microsporidian genome dynamics and reductive evolution.</title>
        <authorList>
            <person name="Heinz E."/>
            <person name="Williams T.A."/>
            <person name="Nakjang S."/>
            <person name="Noel C.J."/>
            <person name="Swan D.C."/>
            <person name="Goldberg A.V."/>
            <person name="Harris S.R."/>
            <person name="Weinmaier T."/>
            <person name="Markert S."/>
            <person name="Becher D."/>
            <person name="Bernhardt J."/>
            <person name="Dagan T."/>
            <person name="Hacker C."/>
            <person name="Lucocq J.M."/>
            <person name="Schweder T."/>
            <person name="Rattei T."/>
            <person name="Hall N."/>
            <person name="Hirt R.P."/>
            <person name="Embley T.M."/>
        </authorList>
    </citation>
    <scope>NUCLEOTIDE SEQUENCE [LARGE SCALE GENOMIC DNA]</scope>
</reference>
<evidence type="ECO:0000313" key="1">
    <source>
        <dbReference type="EMBL" id="ELQ75885.1"/>
    </source>
</evidence>
<dbReference type="InParanoid" id="L7JX52"/>
<feature type="non-terminal residue" evidence="1">
    <location>
        <position position="1"/>
    </location>
</feature>
<organism evidence="1 2">
    <name type="scientific">Trachipleistophora hominis</name>
    <name type="common">Microsporidian parasite</name>
    <dbReference type="NCBI Taxonomy" id="72359"/>
    <lineage>
        <taxon>Eukaryota</taxon>
        <taxon>Fungi</taxon>
        <taxon>Fungi incertae sedis</taxon>
        <taxon>Microsporidia</taxon>
        <taxon>Pleistophoridae</taxon>
        <taxon>Trachipleistophora</taxon>
    </lineage>
</organism>
<gene>
    <name evidence="1" type="ORF">THOM_1149</name>
</gene>
<dbReference type="AlphaFoldDB" id="L7JX52"/>
<dbReference type="EMBL" id="JH993907">
    <property type="protein sequence ID" value="ELQ75885.1"/>
    <property type="molecule type" value="Genomic_DNA"/>
</dbReference>